<evidence type="ECO:0000256" key="1">
    <source>
        <dbReference type="ARBA" id="ARBA00004370"/>
    </source>
</evidence>
<comment type="similarity">
    <text evidence="2">Belongs to the UPF0496 family.</text>
</comment>
<evidence type="ECO:0000256" key="6">
    <source>
        <dbReference type="SAM" id="Phobius"/>
    </source>
</evidence>
<dbReference type="PANTHER" id="PTHR31113:SF3">
    <property type="entry name" value="UPF0496 PROTEIN 1"/>
    <property type="match status" value="1"/>
</dbReference>
<dbReference type="EMBL" id="JAGFBR010000007">
    <property type="protein sequence ID" value="KAH0463924.1"/>
    <property type="molecule type" value="Genomic_DNA"/>
</dbReference>
<proteinExistence type="inferred from homology"/>
<gene>
    <name evidence="7" type="ORF">IEQ34_006710</name>
</gene>
<sequence>MGISFSKRRASGGGTSGSVSGGSIQYLEELSSYEAACRVDPEIENFDAGLQQRTSRVISNLAVNVQLRSLSFDTLTEVAGSLFDMNQDVVRIILDCQKDIWKNSEIFPLVEDYFENSLRTIDFFTALENCLKKARHSQLIVQLALKSFDEEHAAAAAAAADEEVQSLEENRKTRYTKTLEELRHFKATGDPFTDEFYQAFQSVYQQQLSMLEKLHRRKNELDKKLKSVKAWRKVTCVIFASAFAALLICSVVAAVVAAPPIAAALAAASSIPLGSMGKWFDSMWKGYQDALKAEKELINAMHAGTFVVLTDLDSIRILVNRLEDHIRLLLENAEFAFRDEEAVRLGIEEIRKKMGVFMKTIEDLVQQADRCSRDIRRAKTVLLTFLHPTSRISTSNYFFQLINSKTEMVTNLTNTAISFSQSRPVSITKQQA</sequence>
<dbReference type="Pfam" id="PF05055">
    <property type="entry name" value="DUF677"/>
    <property type="match status" value="1"/>
</dbReference>
<name>A0AAV7H8F0_DENCH</name>
<comment type="subcellular location">
    <subcellularLocation>
        <location evidence="1">Membrane</location>
    </subcellularLocation>
</comment>
<evidence type="ECO:0000256" key="4">
    <source>
        <dbReference type="ARBA" id="ARBA00022989"/>
    </source>
</evidence>
<reference evidence="7 8" key="1">
    <citation type="journal article" date="2021" name="Hortic Res">
        <title>Chromosome-scale assembly of the Dendrobium chrysotoxum genome enhances the understanding of orchid evolution.</title>
        <authorList>
            <person name="Zhang Y."/>
            <person name="Zhang G.Q."/>
            <person name="Zhang D."/>
            <person name="Liu X.D."/>
            <person name="Xu X.Y."/>
            <person name="Sun W.H."/>
            <person name="Yu X."/>
            <person name="Zhu X."/>
            <person name="Wang Z.W."/>
            <person name="Zhao X."/>
            <person name="Zhong W.Y."/>
            <person name="Chen H."/>
            <person name="Yin W.L."/>
            <person name="Huang T."/>
            <person name="Niu S.C."/>
            <person name="Liu Z.J."/>
        </authorList>
    </citation>
    <scope>NUCLEOTIDE SEQUENCE [LARGE SCALE GENOMIC DNA]</scope>
    <source>
        <strain evidence="7">Lindl</strain>
    </source>
</reference>
<protein>
    <submittedName>
        <fullName evidence="7">Uncharacterized protein</fullName>
    </submittedName>
</protein>
<dbReference type="InterPro" id="IPR007749">
    <property type="entry name" value="DUF677"/>
</dbReference>
<accession>A0AAV7H8F0</accession>
<organism evidence="7 8">
    <name type="scientific">Dendrobium chrysotoxum</name>
    <name type="common">Orchid</name>
    <dbReference type="NCBI Taxonomy" id="161865"/>
    <lineage>
        <taxon>Eukaryota</taxon>
        <taxon>Viridiplantae</taxon>
        <taxon>Streptophyta</taxon>
        <taxon>Embryophyta</taxon>
        <taxon>Tracheophyta</taxon>
        <taxon>Spermatophyta</taxon>
        <taxon>Magnoliopsida</taxon>
        <taxon>Liliopsida</taxon>
        <taxon>Asparagales</taxon>
        <taxon>Orchidaceae</taxon>
        <taxon>Epidendroideae</taxon>
        <taxon>Malaxideae</taxon>
        <taxon>Dendrobiinae</taxon>
        <taxon>Dendrobium</taxon>
    </lineage>
</organism>
<evidence type="ECO:0000313" key="8">
    <source>
        <dbReference type="Proteomes" id="UP000775213"/>
    </source>
</evidence>
<keyword evidence="3 6" id="KW-0812">Transmembrane</keyword>
<dbReference type="GO" id="GO:0016020">
    <property type="term" value="C:membrane"/>
    <property type="evidence" value="ECO:0007669"/>
    <property type="project" value="UniProtKB-SubCell"/>
</dbReference>
<keyword evidence="5 6" id="KW-0472">Membrane</keyword>
<feature type="transmembrane region" description="Helical" evidence="6">
    <location>
        <begin position="234"/>
        <end position="255"/>
    </location>
</feature>
<dbReference type="AlphaFoldDB" id="A0AAV7H8F0"/>
<evidence type="ECO:0000256" key="3">
    <source>
        <dbReference type="ARBA" id="ARBA00022692"/>
    </source>
</evidence>
<keyword evidence="4 6" id="KW-1133">Transmembrane helix</keyword>
<dbReference type="PANTHER" id="PTHR31113">
    <property type="entry name" value="UPF0496 PROTEIN 3-RELATED"/>
    <property type="match status" value="1"/>
</dbReference>
<keyword evidence="8" id="KW-1185">Reference proteome</keyword>
<evidence type="ECO:0000256" key="2">
    <source>
        <dbReference type="ARBA" id="ARBA00009074"/>
    </source>
</evidence>
<evidence type="ECO:0000256" key="5">
    <source>
        <dbReference type="ARBA" id="ARBA00023136"/>
    </source>
</evidence>
<evidence type="ECO:0000313" key="7">
    <source>
        <dbReference type="EMBL" id="KAH0463924.1"/>
    </source>
</evidence>
<dbReference type="Proteomes" id="UP000775213">
    <property type="component" value="Unassembled WGS sequence"/>
</dbReference>
<comment type="caution">
    <text evidence="7">The sequence shown here is derived from an EMBL/GenBank/DDBJ whole genome shotgun (WGS) entry which is preliminary data.</text>
</comment>